<keyword evidence="1" id="KW-0479">Metal-binding</keyword>
<keyword evidence="3" id="KW-0862">Zinc</keyword>
<evidence type="ECO:0000256" key="3">
    <source>
        <dbReference type="ARBA" id="ARBA00022833"/>
    </source>
</evidence>
<dbReference type="KEGG" id="apuu:APUU_20739A"/>
<feature type="domain" description="MYND-type" evidence="6">
    <location>
        <begin position="154"/>
        <end position="194"/>
    </location>
</feature>
<feature type="compositionally biased region" description="Polar residues" evidence="5">
    <location>
        <begin position="13"/>
        <end position="34"/>
    </location>
</feature>
<dbReference type="InterPro" id="IPR002893">
    <property type="entry name" value="Znf_MYND"/>
</dbReference>
<reference evidence="7" key="1">
    <citation type="submission" date="2021-01" db="EMBL/GenBank/DDBJ databases">
        <authorList>
            <consortium name="Aspergillus puulaauensis MK2 genome sequencing consortium"/>
            <person name="Kazuki M."/>
            <person name="Futagami T."/>
        </authorList>
    </citation>
    <scope>NUCLEOTIDE SEQUENCE</scope>
    <source>
        <strain evidence="7">MK2</strain>
    </source>
</reference>
<dbReference type="SUPFAM" id="SSF144232">
    <property type="entry name" value="HIT/MYND zinc finger-like"/>
    <property type="match status" value="1"/>
</dbReference>
<keyword evidence="2 4" id="KW-0863">Zinc-finger</keyword>
<evidence type="ECO:0000313" key="8">
    <source>
        <dbReference type="Proteomes" id="UP000654913"/>
    </source>
</evidence>
<dbReference type="Proteomes" id="UP000654913">
    <property type="component" value="Chromosome 2"/>
</dbReference>
<evidence type="ECO:0000256" key="1">
    <source>
        <dbReference type="ARBA" id="ARBA00022723"/>
    </source>
</evidence>
<dbReference type="AlphaFoldDB" id="A0A7R8AJ78"/>
<reference evidence="7" key="2">
    <citation type="submission" date="2021-02" db="EMBL/GenBank/DDBJ databases">
        <title>Aspergillus puulaauensis MK2 genome sequence.</title>
        <authorList>
            <person name="Futagami T."/>
            <person name="Mori K."/>
            <person name="Kadooka C."/>
            <person name="Tanaka T."/>
        </authorList>
    </citation>
    <scope>NUCLEOTIDE SEQUENCE</scope>
    <source>
        <strain evidence="7">MK2</strain>
    </source>
</reference>
<dbReference type="EMBL" id="AP024444">
    <property type="protein sequence ID" value="BCS20307.1"/>
    <property type="molecule type" value="Genomic_DNA"/>
</dbReference>
<dbReference type="PROSITE" id="PS01360">
    <property type="entry name" value="ZF_MYND_1"/>
    <property type="match status" value="1"/>
</dbReference>
<gene>
    <name evidence="7" type="ORF">APUU_20739A</name>
</gene>
<dbReference type="GeneID" id="64970312"/>
<evidence type="ECO:0000259" key="6">
    <source>
        <dbReference type="PROSITE" id="PS50865"/>
    </source>
</evidence>
<accession>A0A7R8AJ78</accession>
<dbReference type="Pfam" id="PF01753">
    <property type="entry name" value="zf-MYND"/>
    <property type="match status" value="1"/>
</dbReference>
<organism evidence="7 8">
    <name type="scientific">Aspergillus puulaauensis</name>
    <dbReference type="NCBI Taxonomy" id="1220207"/>
    <lineage>
        <taxon>Eukaryota</taxon>
        <taxon>Fungi</taxon>
        <taxon>Dikarya</taxon>
        <taxon>Ascomycota</taxon>
        <taxon>Pezizomycotina</taxon>
        <taxon>Eurotiomycetes</taxon>
        <taxon>Eurotiomycetidae</taxon>
        <taxon>Eurotiales</taxon>
        <taxon>Aspergillaceae</taxon>
        <taxon>Aspergillus</taxon>
    </lineage>
</organism>
<sequence length="232" mass="26253">MAMQALADVLANTNANDTESNENPQEPINTSHPNHQPIPNPRECFVGEIVMVGTSSMFNTEVLVKDKEDTELRVGFAFPPDGYGYEGVPTEFLKRGLTMLILHPSRIAMNGGGELIVVHNPKHIKILPFRMSFYLRLCERVTEFRSVVGRQRICFGCETRKYGLERCPRCKMSYFCSRACQAESLSRKGHRRDCGIIRDPDITALLLGKWEQLGEFRSVSLQAHLQQVPDIL</sequence>
<dbReference type="GO" id="GO:0008270">
    <property type="term" value="F:zinc ion binding"/>
    <property type="evidence" value="ECO:0007669"/>
    <property type="project" value="UniProtKB-KW"/>
</dbReference>
<dbReference type="OrthoDB" id="265717at2759"/>
<feature type="region of interest" description="Disordered" evidence="5">
    <location>
        <begin position="13"/>
        <end position="40"/>
    </location>
</feature>
<evidence type="ECO:0000256" key="5">
    <source>
        <dbReference type="SAM" id="MobiDB-lite"/>
    </source>
</evidence>
<dbReference type="PROSITE" id="PS50865">
    <property type="entry name" value="ZF_MYND_2"/>
    <property type="match status" value="1"/>
</dbReference>
<dbReference type="Gene3D" id="6.10.140.2220">
    <property type="match status" value="1"/>
</dbReference>
<evidence type="ECO:0000256" key="4">
    <source>
        <dbReference type="PROSITE-ProRule" id="PRU00134"/>
    </source>
</evidence>
<proteinExistence type="predicted"/>
<name>A0A7R8AJ78_9EURO</name>
<evidence type="ECO:0000256" key="2">
    <source>
        <dbReference type="ARBA" id="ARBA00022771"/>
    </source>
</evidence>
<protein>
    <recommendedName>
        <fullName evidence="6">MYND-type domain-containing protein</fullName>
    </recommendedName>
</protein>
<evidence type="ECO:0000313" key="7">
    <source>
        <dbReference type="EMBL" id="BCS20307.1"/>
    </source>
</evidence>
<keyword evidence="8" id="KW-1185">Reference proteome</keyword>
<dbReference type="RefSeq" id="XP_041552501.1">
    <property type="nucleotide sequence ID" value="XM_041699414.1"/>
</dbReference>